<gene>
    <name evidence="1" type="ORF">AVEN_143289_1</name>
</gene>
<accession>A0A4Y2AG84</accession>
<organism evidence="1 2">
    <name type="scientific">Araneus ventricosus</name>
    <name type="common">Orbweaver spider</name>
    <name type="synonym">Epeira ventricosa</name>
    <dbReference type="NCBI Taxonomy" id="182803"/>
    <lineage>
        <taxon>Eukaryota</taxon>
        <taxon>Metazoa</taxon>
        <taxon>Ecdysozoa</taxon>
        <taxon>Arthropoda</taxon>
        <taxon>Chelicerata</taxon>
        <taxon>Arachnida</taxon>
        <taxon>Araneae</taxon>
        <taxon>Araneomorphae</taxon>
        <taxon>Entelegynae</taxon>
        <taxon>Araneoidea</taxon>
        <taxon>Araneidae</taxon>
        <taxon>Araneus</taxon>
    </lineage>
</organism>
<reference evidence="1 2" key="1">
    <citation type="journal article" date="2019" name="Sci. Rep.">
        <title>Orb-weaving spider Araneus ventricosus genome elucidates the spidroin gene catalogue.</title>
        <authorList>
            <person name="Kono N."/>
            <person name="Nakamura H."/>
            <person name="Ohtoshi R."/>
            <person name="Moran D.A.P."/>
            <person name="Shinohara A."/>
            <person name="Yoshida Y."/>
            <person name="Fujiwara M."/>
            <person name="Mori M."/>
            <person name="Tomita M."/>
            <person name="Arakawa K."/>
        </authorList>
    </citation>
    <scope>NUCLEOTIDE SEQUENCE [LARGE SCALE GENOMIC DNA]</scope>
</reference>
<name>A0A4Y2AG84_ARAVE</name>
<dbReference type="EMBL" id="BGPR01000014">
    <property type="protein sequence ID" value="GBL77964.1"/>
    <property type="molecule type" value="Genomic_DNA"/>
</dbReference>
<evidence type="ECO:0000313" key="2">
    <source>
        <dbReference type="Proteomes" id="UP000499080"/>
    </source>
</evidence>
<sequence length="93" mass="10754">MFSLPANTVPTRKESNTFHFSRRPQANCTWWSLRRLPEDNSCKQKATSMHRNKYLSERALGSAMRRLAVKYSFMSHLYSSCGEEGQEPSHGRS</sequence>
<keyword evidence="2" id="KW-1185">Reference proteome</keyword>
<protein>
    <submittedName>
        <fullName evidence="1">Uncharacterized protein</fullName>
    </submittedName>
</protein>
<comment type="caution">
    <text evidence="1">The sequence shown here is derived from an EMBL/GenBank/DDBJ whole genome shotgun (WGS) entry which is preliminary data.</text>
</comment>
<dbReference type="Proteomes" id="UP000499080">
    <property type="component" value="Unassembled WGS sequence"/>
</dbReference>
<dbReference type="AlphaFoldDB" id="A0A4Y2AG84"/>
<proteinExistence type="predicted"/>
<evidence type="ECO:0000313" key="1">
    <source>
        <dbReference type="EMBL" id="GBL77964.1"/>
    </source>
</evidence>